<dbReference type="EMBL" id="BMJV01000009">
    <property type="protein sequence ID" value="GGG84081.1"/>
    <property type="molecule type" value="Genomic_DNA"/>
</dbReference>
<evidence type="ECO:0000313" key="10">
    <source>
        <dbReference type="Proteomes" id="UP000617145"/>
    </source>
</evidence>
<comment type="subcellular location">
    <subcellularLocation>
        <location evidence="1">Cytoplasm</location>
    </subcellularLocation>
</comment>
<protein>
    <submittedName>
        <fullName evidence="9">EscN/YscN/HrcN family type III secretion system ATPase</fullName>
    </submittedName>
</protein>
<evidence type="ECO:0000256" key="5">
    <source>
        <dbReference type="ARBA" id="ARBA00022840"/>
    </source>
</evidence>
<evidence type="ECO:0000256" key="1">
    <source>
        <dbReference type="ARBA" id="ARBA00004496"/>
    </source>
</evidence>
<keyword evidence="2" id="KW-0813">Transport</keyword>
<reference evidence="9" key="1">
    <citation type="journal article" date="2014" name="Int. J. Syst. Evol. Microbiol.">
        <title>Complete genome sequence of Corynebacterium casei LMG S-19264T (=DSM 44701T), isolated from a smear-ripened cheese.</title>
        <authorList>
            <consortium name="US DOE Joint Genome Institute (JGI-PGF)"/>
            <person name="Walter F."/>
            <person name="Albersmeier A."/>
            <person name="Kalinowski J."/>
            <person name="Ruckert C."/>
        </authorList>
    </citation>
    <scope>NUCLEOTIDE SEQUENCE</scope>
    <source>
        <strain evidence="9">CGMCC 1.15762</strain>
    </source>
</reference>
<dbReference type="InterPro" id="IPR005714">
    <property type="entry name" value="ATPase_T3SS_FliI/YscN"/>
</dbReference>
<dbReference type="SUPFAM" id="SSF52540">
    <property type="entry name" value="P-loop containing nucleoside triphosphate hydrolases"/>
    <property type="match status" value="1"/>
</dbReference>
<dbReference type="InterPro" id="IPR040627">
    <property type="entry name" value="T3SS_ATPase_C"/>
</dbReference>
<dbReference type="NCBIfam" id="TIGR01026">
    <property type="entry name" value="fliI_yscN"/>
    <property type="match status" value="1"/>
</dbReference>
<dbReference type="AlphaFoldDB" id="A0A8J3EHL6"/>
<keyword evidence="6" id="KW-0653">Protein transport</keyword>
<keyword evidence="5" id="KW-0067">ATP-binding</keyword>
<dbReference type="InterPro" id="IPR000194">
    <property type="entry name" value="ATPase_F1/V1/A1_a/bsu_nucl-bd"/>
</dbReference>
<evidence type="ECO:0000256" key="4">
    <source>
        <dbReference type="ARBA" id="ARBA00022741"/>
    </source>
</evidence>
<evidence type="ECO:0000256" key="2">
    <source>
        <dbReference type="ARBA" id="ARBA00022448"/>
    </source>
</evidence>
<reference evidence="9" key="2">
    <citation type="submission" date="2020-09" db="EMBL/GenBank/DDBJ databases">
        <authorList>
            <person name="Sun Q."/>
            <person name="Zhou Y."/>
        </authorList>
    </citation>
    <scope>NUCLEOTIDE SEQUENCE</scope>
    <source>
        <strain evidence="9">CGMCC 1.15762</strain>
    </source>
</reference>
<evidence type="ECO:0000313" key="9">
    <source>
        <dbReference type="EMBL" id="GGG84081.1"/>
    </source>
</evidence>
<feature type="domain" description="AAA+ ATPase" evidence="8">
    <location>
        <begin position="170"/>
        <end position="352"/>
    </location>
</feature>
<dbReference type="GO" id="GO:0005737">
    <property type="term" value="C:cytoplasm"/>
    <property type="evidence" value="ECO:0007669"/>
    <property type="project" value="UniProtKB-SubCell"/>
</dbReference>
<dbReference type="GO" id="GO:0016887">
    <property type="term" value="F:ATP hydrolysis activity"/>
    <property type="evidence" value="ECO:0007669"/>
    <property type="project" value="InterPro"/>
</dbReference>
<evidence type="ECO:0000256" key="6">
    <source>
        <dbReference type="ARBA" id="ARBA00022927"/>
    </source>
</evidence>
<dbReference type="GO" id="GO:0030257">
    <property type="term" value="C:type III protein secretion system complex"/>
    <property type="evidence" value="ECO:0007669"/>
    <property type="project" value="InterPro"/>
</dbReference>
<keyword evidence="10" id="KW-1185">Reference proteome</keyword>
<keyword evidence="7" id="KW-1278">Translocase</keyword>
<dbReference type="Proteomes" id="UP000617145">
    <property type="component" value="Unassembled WGS sequence"/>
</dbReference>
<dbReference type="Gene3D" id="3.40.50.12240">
    <property type="match status" value="1"/>
</dbReference>
<dbReference type="InterPro" id="IPR003593">
    <property type="entry name" value="AAA+_ATPase"/>
</dbReference>
<dbReference type="Pfam" id="PF18269">
    <property type="entry name" value="T3SS_ATPase_C"/>
    <property type="match status" value="1"/>
</dbReference>
<keyword evidence="3" id="KW-0963">Cytoplasm</keyword>
<dbReference type="GO" id="GO:0046933">
    <property type="term" value="F:proton-transporting ATP synthase activity, rotational mechanism"/>
    <property type="evidence" value="ECO:0007669"/>
    <property type="project" value="TreeGrafter"/>
</dbReference>
<evidence type="ECO:0000256" key="7">
    <source>
        <dbReference type="ARBA" id="ARBA00022967"/>
    </source>
</evidence>
<dbReference type="PANTHER" id="PTHR15184">
    <property type="entry name" value="ATP SYNTHASE"/>
    <property type="match status" value="1"/>
</dbReference>
<dbReference type="RefSeq" id="WP_188791835.1">
    <property type="nucleotide sequence ID" value="NZ_BMJV01000009.1"/>
</dbReference>
<comment type="caution">
    <text evidence="9">The sequence shown here is derived from an EMBL/GenBank/DDBJ whole genome shotgun (WGS) entry which is preliminary data.</text>
</comment>
<dbReference type="PANTHER" id="PTHR15184:SF62">
    <property type="entry name" value="SPI-2 TYPE 3 SECRETION SYSTEM ATPASE"/>
    <property type="match status" value="1"/>
</dbReference>
<dbReference type="SMART" id="SM00382">
    <property type="entry name" value="AAA"/>
    <property type="match status" value="1"/>
</dbReference>
<dbReference type="GO" id="GO:0030254">
    <property type="term" value="P:protein secretion by the type III secretion system"/>
    <property type="evidence" value="ECO:0007669"/>
    <property type="project" value="InterPro"/>
</dbReference>
<gene>
    <name evidence="9" type="ORF">GCM10011415_37670</name>
</gene>
<organism evidence="9 10">
    <name type="scientific">Salipiger pallidus</name>
    <dbReference type="NCBI Taxonomy" id="1775170"/>
    <lineage>
        <taxon>Bacteria</taxon>
        <taxon>Pseudomonadati</taxon>
        <taxon>Pseudomonadota</taxon>
        <taxon>Alphaproteobacteria</taxon>
        <taxon>Rhodobacterales</taxon>
        <taxon>Roseobacteraceae</taxon>
        <taxon>Salipiger</taxon>
    </lineage>
</organism>
<evidence type="ECO:0000259" key="8">
    <source>
        <dbReference type="SMART" id="SM00382"/>
    </source>
</evidence>
<proteinExistence type="predicted"/>
<dbReference type="InterPro" id="IPR050053">
    <property type="entry name" value="ATPase_alpha/beta_chains"/>
</dbReference>
<evidence type="ECO:0000256" key="3">
    <source>
        <dbReference type="ARBA" id="ARBA00022490"/>
    </source>
</evidence>
<dbReference type="Pfam" id="PF00006">
    <property type="entry name" value="ATP-synt_ab"/>
    <property type="match status" value="1"/>
</dbReference>
<sequence>MTGCDSYSTRPDGADRVALEAMASAMAMARPRPALGWVRAVTSSVVHVAMSGIPVGAICRIGQGAQAVMAEVISTTDRTAILSPHGGTAGLAGGQLVAMVDSCQRVAVGDALLGRVLDGFGRAIDGGPPPATDAWRPVRAAAPDPLTRPLITQRLHTGLRAIDAFTPIGRGQRMAILGPPGAGKSGLLSALAAGCDANAVVIALVGERGREVREFIELTLPPEVRAHTVVVAATSDRPASERVSCVNSAMAIAEDMRARGRSVLLLVDSLTRVARALREIGLAAGEPPTRRGFPASVYAAIPEIIERAGTTGGGAITGLFTVLVEGDGEGDPIAEEVRSLTDGHITLSAEISARGRYPAIAVTQSLSRIAPAIAAPEDLEAAGTARDLMAAYEEVELLLRVGEYRAGTDARTDRAVACRDALEAFLAQPLTEAATAIEQTRERLQEALS</sequence>
<dbReference type="GO" id="GO:0005524">
    <property type="term" value="F:ATP binding"/>
    <property type="evidence" value="ECO:0007669"/>
    <property type="project" value="UniProtKB-KW"/>
</dbReference>
<accession>A0A8J3EHL6</accession>
<dbReference type="InterPro" id="IPR027417">
    <property type="entry name" value="P-loop_NTPase"/>
</dbReference>
<name>A0A8J3EHL6_9RHOB</name>
<keyword evidence="4" id="KW-0547">Nucleotide-binding</keyword>